<accession>A0A437MHI2</accession>
<feature type="transmembrane region" description="Helical" evidence="1">
    <location>
        <begin position="76"/>
        <end position="93"/>
    </location>
</feature>
<dbReference type="RefSeq" id="WP_127787743.1">
    <property type="nucleotide sequence ID" value="NZ_SACL01000003.1"/>
</dbReference>
<organism evidence="3 4">
    <name type="scientific">Rhodovarius crocodyli</name>
    <dbReference type="NCBI Taxonomy" id="1979269"/>
    <lineage>
        <taxon>Bacteria</taxon>
        <taxon>Pseudomonadati</taxon>
        <taxon>Pseudomonadota</taxon>
        <taxon>Alphaproteobacteria</taxon>
        <taxon>Acetobacterales</taxon>
        <taxon>Roseomonadaceae</taxon>
        <taxon>Rhodovarius</taxon>
    </lineage>
</organism>
<dbReference type="InterPro" id="IPR009936">
    <property type="entry name" value="DUF1468"/>
</dbReference>
<feature type="transmembrane region" description="Helical" evidence="1">
    <location>
        <begin position="99"/>
        <end position="118"/>
    </location>
</feature>
<feature type="domain" description="DUF1468" evidence="2">
    <location>
        <begin position="9"/>
        <end position="102"/>
    </location>
</feature>
<keyword evidence="4" id="KW-1185">Reference proteome</keyword>
<name>A0A437MHI2_9PROT</name>
<reference evidence="3 4" key="1">
    <citation type="submission" date="2019-01" db="EMBL/GenBank/DDBJ databases">
        <authorList>
            <person name="Chen W.-M."/>
        </authorList>
    </citation>
    <scope>NUCLEOTIDE SEQUENCE [LARGE SCALE GENOMIC DNA]</scope>
    <source>
        <strain evidence="3 4">CCP-6</strain>
    </source>
</reference>
<keyword evidence="1" id="KW-0472">Membrane</keyword>
<feature type="transmembrane region" description="Helical" evidence="1">
    <location>
        <begin position="130"/>
        <end position="156"/>
    </location>
</feature>
<evidence type="ECO:0000313" key="4">
    <source>
        <dbReference type="Proteomes" id="UP000282957"/>
    </source>
</evidence>
<gene>
    <name evidence="3" type="ORF">EOD42_11950</name>
</gene>
<comment type="caution">
    <text evidence="3">The sequence shown here is derived from an EMBL/GenBank/DDBJ whole genome shotgun (WGS) entry which is preliminary data.</text>
</comment>
<feature type="transmembrane region" description="Helical" evidence="1">
    <location>
        <begin position="168"/>
        <end position="188"/>
    </location>
</feature>
<dbReference type="AlphaFoldDB" id="A0A437MHI2"/>
<dbReference type="EMBL" id="SACL01000003">
    <property type="protein sequence ID" value="RVT97096.1"/>
    <property type="molecule type" value="Genomic_DNA"/>
</dbReference>
<feature type="transmembrane region" description="Helical" evidence="1">
    <location>
        <begin position="7"/>
        <end position="24"/>
    </location>
</feature>
<keyword evidence="1" id="KW-0812">Transmembrane</keyword>
<sequence length="200" mass="21921">MKINQRDIASGVFFIVLAAIGLWLNTEHTMGSARRMGPGYMPWLVFWLQIALGVGVVLVGTASGPEKMDRWKADEIGTFIGGIVAGFAAWWLLHSLGGYFAIGYNSLGCGILVGFLVLSIAPGWRFLGMIMVSMAIFALLLEQFGFFAALIGLIVASCLPEREHTSKPLGVLLCTLFLLALCWFVFIYELDIRVNLWPTG</sequence>
<feature type="transmembrane region" description="Helical" evidence="1">
    <location>
        <begin position="44"/>
        <end position="64"/>
    </location>
</feature>
<protein>
    <recommendedName>
        <fullName evidence="2">DUF1468 domain-containing protein</fullName>
    </recommendedName>
</protein>
<dbReference type="Proteomes" id="UP000282957">
    <property type="component" value="Unassembled WGS sequence"/>
</dbReference>
<dbReference type="OrthoDB" id="5186924at2"/>
<evidence type="ECO:0000256" key="1">
    <source>
        <dbReference type="SAM" id="Phobius"/>
    </source>
</evidence>
<proteinExistence type="predicted"/>
<dbReference type="Pfam" id="PF07331">
    <property type="entry name" value="TctB"/>
    <property type="match status" value="1"/>
</dbReference>
<evidence type="ECO:0000259" key="2">
    <source>
        <dbReference type="Pfam" id="PF07331"/>
    </source>
</evidence>
<evidence type="ECO:0000313" key="3">
    <source>
        <dbReference type="EMBL" id="RVT97096.1"/>
    </source>
</evidence>
<keyword evidence="1" id="KW-1133">Transmembrane helix</keyword>